<keyword evidence="2" id="KW-1185">Reference proteome</keyword>
<reference evidence="1 2" key="1">
    <citation type="journal article" date="2024" name="J Genomics">
        <title>Draft genome sequencing and assembly of Favolaschia claudopus CIRM-BRFM 2984 isolated from oak limbs.</title>
        <authorList>
            <person name="Navarro D."/>
            <person name="Drula E."/>
            <person name="Chaduli D."/>
            <person name="Cazenave R."/>
            <person name="Ahrendt S."/>
            <person name="Wang J."/>
            <person name="Lipzen A."/>
            <person name="Daum C."/>
            <person name="Barry K."/>
            <person name="Grigoriev I.V."/>
            <person name="Favel A."/>
            <person name="Rosso M.N."/>
            <person name="Martin F."/>
        </authorList>
    </citation>
    <scope>NUCLEOTIDE SEQUENCE [LARGE SCALE GENOMIC DNA]</scope>
    <source>
        <strain evidence="1 2">CIRM-BRFM 2984</strain>
    </source>
</reference>
<evidence type="ECO:0000313" key="2">
    <source>
        <dbReference type="Proteomes" id="UP001362999"/>
    </source>
</evidence>
<dbReference type="AlphaFoldDB" id="A0AAV9Z0I4"/>
<accession>A0AAV9Z0I4</accession>
<protein>
    <submittedName>
        <fullName evidence="1">Uncharacterized protein</fullName>
    </submittedName>
</protein>
<gene>
    <name evidence="1" type="ORF">R3P38DRAFT_3152082</name>
</gene>
<proteinExistence type="predicted"/>
<organism evidence="1 2">
    <name type="scientific">Favolaschia claudopus</name>
    <dbReference type="NCBI Taxonomy" id="2862362"/>
    <lineage>
        <taxon>Eukaryota</taxon>
        <taxon>Fungi</taxon>
        <taxon>Dikarya</taxon>
        <taxon>Basidiomycota</taxon>
        <taxon>Agaricomycotina</taxon>
        <taxon>Agaricomycetes</taxon>
        <taxon>Agaricomycetidae</taxon>
        <taxon>Agaricales</taxon>
        <taxon>Marasmiineae</taxon>
        <taxon>Mycenaceae</taxon>
        <taxon>Favolaschia</taxon>
    </lineage>
</organism>
<dbReference type="EMBL" id="JAWWNJ010000255">
    <property type="protein sequence ID" value="KAK6966803.1"/>
    <property type="molecule type" value="Genomic_DNA"/>
</dbReference>
<sequence>MQCFHDELYFEWDEIARTGALQPVSSGVRIFKLLGARRADARNHTIPLPAVTLLPGTEWTFVAMPHCRVFGWPSFHCREEFVGAVTEYIEGLHSSAGIPSCTLAYRRIAIHP</sequence>
<comment type="caution">
    <text evidence="1">The sequence shown here is derived from an EMBL/GenBank/DDBJ whole genome shotgun (WGS) entry which is preliminary data.</text>
</comment>
<name>A0AAV9Z0I4_9AGAR</name>
<evidence type="ECO:0000313" key="1">
    <source>
        <dbReference type="EMBL" id="KAK6966803.1"/>
    </source>
</evidence>
<dbReference type="Proteomes" id="UP001362999">
    <property type="component" value="Unassembled WGS sequence"/>
</dbReference>